<dbReference type="AlphaFoldDB" id="A0A9D1NSG5"/>
<evidence type="ECO:0000313" key="3">
    <source>
        <dbReference type="Proteomes" id="UP000886723"/>
    </source>
</evidence>
<dbReference type="PANTHER" id="PTHR47992">
    <property type="entry name" value="PROTEIN PHOSPHATASE"/>
    <property type="match status" value="1"/>
</dbReference>
<reference evidence="2" key="1">
    <citation type="submission" date="2020-10" db="EMBL/GenBank/DDBJ databases">
        <authorList>
            <person name="Gilroy R."/>
        </authorList>
    </citation>
    <scope>NUCLEOTIDE SEQUENCE</scope>
    <source>
        <strain evidence="2">ChiBcec2-4451</strain>
    </source>
</reference>
<dbReference type="InterPro" id="IPR036457">
    <property type="entry name" value="PPM-type-like_dom_sf"/>
</dbReference>
<dbReference type="Proteomes" id="UP000886723">
    <property type="component" value="Unassembled WGS sequence"/>
</dbReference>
<proteinExistence type="predicted"/>
<protein>
    <submittedName>
        <fullName evidence="2">Serine/threonine-protein phosphatase</fullName>
    </submittedName>
</protein>
<dbReference type="SMART" id="SM00331">
    <property type="entry name" value="PP2C_SIG"/>
    <property type="match status" value="1"/>
</dbReference>
<gene>
    <name evidence="2" type="ORF">IAA63_02455</name>
</gene>
<name>A0A9D1NSG5_9FIRM</name>
<reference evidence="2" key="2">
    <citation type="journal article" date="2021" name="PeerJ">
        <title>Extensive microbial diversity within the chicken gut microbiome revealed by metagenomics and culture.</title>
        <authorList>
            <person name="Gilroy R."/>
            <person name="Ravi A."/>
            <person name="Getino M."/>
            <person name="Pursley I."/>
            <person name="Horton D.L."/>
            <person name="Alikhan N.F."/>
            <person name="Baker D."/>
            <person name="Gharbi K."/>
            <person name="Hall N."/>
            <person name="Watson M."/>
            <person name="Adriaenssens E.M."/>
            <person name="Foster-Nyarko E."/>
            <person name="Jarju S."/>
            <person name="Secka A."/>
            <person name="Antonio M."/>
            <person name="Oren A."/>
            <person name="Chaudhuri R.R."/>
            <person name="La Ragione R."/>
            <person name="Hildebrand F."/>
            <person name="Pallen M.J."/>
        </authorList>
    </citation>
    <scope>NUCLEOTIDE SEQUENCE</scope>
    <source>
        <strain evidence="2">ChiBcec2-4451</strain>
    </source>
</reference>
<dbReference type="Gene3D" id="3.60.40.10">
    <property type="entry name" value="PPM-type phosphatase domain"/>
    <property type="match status" value="1"/>
</dbReference>
<dbReference type="InterPro" id="IPR001932">
    <property type="entry name" value="PPM-type_phosphatase-like_dom"/>
</dbReference>
<dbReference type="EMBL" id="DVON01000043">
    <property type="protein sequence ID" value="HIV11987.1"/>
    <property type="molecule type" value="Genomic_DNA"/>
</dbReference>
<evidence type="ECO:0000313" key="2">
    <source>
        <dbReference type="EMBL" id="HIV11987.1"/>
    </source>
</evidence>
<dbReference type="InterPro" id="IPR015655">
    <property type="entry name" value="PP2C"/>
</dbReference>
<dbReference type="SMART" id="SM00332">
    <property type="entry name" value="PP2Cc"/>
    <property type="match status" value="1"/>
</dbReference>
<dbReference type="PROSITE" id="PS51746">
    <property type="entry name" value="PPM_2"/>
    <property type="match status" value="1"/>
</dbReference>
<comment type="caution">
    <text evidence="2">The sequence shown here is derived from an EMBL/GenBank/DDBJ whole genome shotgun (WGS) entry which is preliminary data.</text>
</comment>
<dbReference type="SUPFAM" id="SSF81606">
    <property type="entry name" value="PP2C-like"/>
    <property type="match status" value="1"/>
</dbReference>
<dbReference type="Pfam" id="PF13672">
    <property type="entry name" value="PP2C_2"/>
    <property type="match status" value="1"/>
</dbReference>
<dbReference type="GO" id="GO:0004722">
    <property type="term" value="F:protein serine/threonine phosphatase activity"/>
    <property type="evidence" value="ECO:0007669"/>
    <property type="project" value="InterPro"/>
</dbReference>
<evidence type="ECO:0000259" key="1">
    <source>
        <dbReference type="PROSITE" id="PS51746"/>
    </source>
</evidence>
<sequence length="255" mass="28404">MNYLTAVHTDVGIKKATNQDSLFLETAATDYGRVVLAVICDGMGGLAKGEVASAVLVRDFADWFHRVFPGLLYGGLTPETVKESWERLILDTNQKITEYGLNLHVSLGTTVTALLLVDGTYFIINVGDSRAYLLDGGMNQLTVDQTFVQREVDMGRMTPEEARVSPQRNVLLQCVGASGVIEPDFYVGQYRQDQVFMLCSDGFRHVISPSEFYERLNPAVLATEERMKESAVYFTELNKARNETDNISVILIRVC</sequence>
<accession>A0A9D1NSG5</accession>
<organism evidence="2 3">
    <name type="scientific">Candidatus Pullilachnospira stercoravium</name>
    <dbReference type="NCBI Taxonomy" id="2840913"/>
    <lineage>
        <taxon>Bacteria</taxon>
        <taxon>Bacillati</taxon>
        <taxon>Bacillota</taxon>
        <taxon>Clostridia</taxon>
        <taxon>Lachnospirales</taxon>
        <taxon>Lachnospiraceae</taxon>
        <taxon>Lachnospiraceae incertae sedis</taxon>
        <taxon>Candidatus Pullilachnospira</taxon>
    </lineage>
</organism>
<dbReference type="CDD" id="cd00143">
    <property type="entry name" value="PP2Cc"/>
    <property type="match status" value="1"/>
</dbReference>
<feature type="domain" description="PPM-type phosphatase" evidence="1">
    <location>
        <begin position="4"/>
        <end position="254"/>
    </location>
</feature>